<dbReference type="InterPro" id="IPR044726">
    <property type="entry name" value="ABCC_6TM_D2"/>
</dbReference>
<comment type="similarity">
    <text evidence="2">Belongs to the ABC transporter superfamily. ABCC family. Conjugate transporter (TC 3.A.1.208) subfamily.</text>
</comment>
<comment type="caution">
    <text evidence="15">The sequence shown here is derived from an EMBL/GenBank/DDBJ whole genome shotgun (WGS) entry which is preliminary data.</text>
</comment>
<dbReference type="PANTHER" id="PTHR24223:SF404">
    <property type="entry name" value="ABC MULTIDRUG TRANSPORTER (EUROFUNG)-RELATED"/>
    <property type="match status" value="1"/>
</dbReference>
<dbReference type="FunFam" id="1.20.1560.10:FF:000066">
    <property type="entry name" value="ABC multidrug transporter (Eurofung)"/>
    <property type="match status" value="1"/>
</dbReference>
<evidence type="ECO:0008006" key="17">
    <source>
        <dbReference type="Google" id="ProtNLM"/>
    </source>
</evidence>
<dbReference type="Pfam" id="PF00005">
    <property type="entry name" value="ABC_tran"/>
    <property type="match status" value="2"/>
</dbReference>
<dbReference type="InterPro" id="IPR050173">
    <property type="entry name" value="ABC_transporter_C-like"/>
</dbReference>
<sequence length="1612" mass="178372">MSRSERMINSCRKRYVENRDWLLILLSQLFAVFLNSSAKSLQTSGSSTVHPLQILGIRMAFTVVASIVYLWWRPDSPKPMSPPLSEKDTSSGKPGSLQMLLMDVLLAAGLSTAKSQRGINMIYAQAVLALIVDALFWNKTEVQRLNRMVSNICPVDGDNQFNIRVDIKCRAFDFTLLFEDAIFSILPSLAFLLWLIPRLEILRRSAVKSNSLKFAIYKSILLFVLFVLHIVFTVYQVQTVALHTKISTPAAAINIVATLAAIILSFLEDQRAIQPSDALIVYFSTLSILYIPHLRTLWLIPSIPVPRGLFTAIYIIVVTTTVLESARKVNFIKPLYQNVAIEEIHGFWGRNLFFWVLPLFRNAYKSIICLEDLTDIDSKLLGQCAEARLAQTWSNGHGKYRLIKATFRAYYRPLLSAIIPRILLAGFTFCQPFLLSATIEWMGSPMTAERQRYGNALVGAYALVYTGIAICTASYYRQASRLATVVRSGLIAMIHEQTLALRSTTGSKTGDAVALMGTDTTRITMSMRLLHEIWASLISVVIAIWLLESQVYVACVLPAVIAVVCIIATTPVSAKCGEAQKKWVGHIQERLAATTAMLGDMKAVKMMGLEVILFNIITRYRKVELSASRRFRKLIVGIVILSSISVDLAPYSVFLVYTIIAVTKHDAQILTTQAFTTLSLISILTTPLMALIQALPTVTQSIGCFDRIQNYCLRERSSELPPAQTKPEFSMGDSVELSKLSVAAKALGISASSDKFVSFQNASISWTAGSPAVLHDLTLSIPTGKIVMIVGSVGCGKSALLDTIMGQTQIESGTMYHAPGNIAYCPQTPWIMNSSIQDNITGWTALDQKWYDLTISACGLVDDINKFPQGSMHIAGSSGISLSGGQKQRVALARAVYSRLPNVLLDDTFSGLDAQNTRIVGERLFGRDGILRRTSTTVVLATHTRSLLPYADEVIVLKTGRRILQGTYQELIDQLPEYTQSRLDGNDDAVNAESNEITEPNPLSRHASSERSESESTELKKNLARRDGSWSIYSYYARKAGLLQVAFFALFLLAYGFTTQFSSIWLEWWSNANETDPNSHVGKYLGVYTVISLLAIFSLGAGCWMLIVEIVGNTSLALHSDLLQAVLRAPFSFFQKTDSGSIMNRFSQDMELIDFALPTTALNFVEGKHLITTHDQGSFINIIHPAFSLCVVSLVILCVVGKYITIALPFMLLAIWVLQHGYLRTSRQVRLLDIEAKALLFSHFQETVSGLSVIQSLQWQPEFHRQCIAKLDVTQKPFYMLYCIRQGLKLALDMLVMLLAVILVAVVTSLKDRFSAGEIGVALNLIISISQNLNTTIESWTEMEISLGAVARVQEFMKETPVEASEGIEAGWLTRAEIRFENVSAGYSPRDKPVLSDLSLKIPCGQKIAVCGPSGSGKTSLIMALLRMLELSQGRITIDNVDISTIHPAALRSQITVIPQDPFFLPGTLRDSFDPRGTLSEEQIVTAIKKVGLWESLSAKGGLDVTLDALDWSYGEKQLLALARALTTPSPLLILDEATSSVDWETEVRMLEIIEQECAAQTVIAVVHRLRHIERFDSVALLQNGSLIEFDAPGALLGRESEFRKLYTASQK</sequence>
<feature type="transmembrane region" description="Helical" evidence="12">
    <location>
        <begin position="1290"/>
        <end position="1310"/>
    </location>
</feature>
<proteinExistence type="inferred from homology"/>
<evidence type="ECO:0000259" key="13">
    <source>
        <dbReference type="PROSITE" id="PS50893"/>
    </source>
</evidence>
<dbReference type="PROSITE" id="PS50893">
    <property type="entry name" value="ABC_TRANSPORTER_2"/>
    <property type="match status" value="2"/>
</dbReference>
<dbReference type="SUPFAM" id="SSF90123">
    <property type="entry name" value="ABC transporter transmembrane region"/>
    <property type="match status" value="2"/>
</dbReference>
<protein>
    <recommendedName>
        <fullName evidence="17">ABC transporter domain-containing protein</fullName>
    </recommendedName>
</protein>
<dbReference type="FunFam" id="3.40.50.300:FF:002145">
    <property type="entry name" value="ABC transporter (MsbA subfamily)"/>
    <property type="match status" value="1"/>
</dbReference>
<dbReference type="InterPro" id="IPR011527">
    <property type="entry name" value="ABC1_TM_dom"/>
</dbReference>
<keyword evidence="6" id="KW-0547">Nucleotide-binding</keyword>
<dbReference type="PROSITE" id="PS50929">
    <property type="entry name" value="ABC_TM1F"/>
    <property type="match status" value="2"/>
</dbReference>
<dbReference type="Proteomes" id="UP000191518">
    <property type="component" value="Unassembled WGS sequence"/>
</dbReference>
<evidence type="ECO:0000256" key="4">
    <source>
        <dbReference type="ARBA" id="ARBA00022475"/>
    </source>
</evidence>
<feature type="transmembrane region" description="Helical" evidence="12">
    <location>
        <begin position="220"/>
        <end position="238"/>
    </location>
</feature>
<keyword evidence="3" id="KW-0813">Transport</keyword>
<keyword evidence="8 12" id="KW-1133">Transmembrane helix</keyword>
<keyword evidence="16" id="KW-1185">Reference proteome</keyword>
<dbReference type="GO" id="GO:0140359">
    <property type="term" value="F:ABC-type transporter activity"/>
    <property type="evidence" value="ECO:0007669"/>
    <property type="project" value="InterPro"/>
</dbReference>
<feature type="transmembrane region" description="Helical" evidence="12">
    <location>
        <begin position="1203"/>
        <end position="1223"/>
    </location>
</feature>
<feature type="domain" description="ABC transporter" evidence="13">
    <location>
        <begin position="759"/>
        <end position="984"/>
    </location>
</feature>
<dbReference type="SMART" id="SM00382">
    <property type="entry name" value="AAA"/>
    <property type="match status" value="2"/>
</dbReference>
<comment type="subcellular location">
    <subcellularLocation>
        <location evidence="1">Cell membrane</location>
        <topology evidence="1">Multi-pass membrane protein</topology>
    </subcellularLocation>
</comment>
<accession>A0A1V6RTZ8</accession>
<dbReference type="GO" id="GO:0016887">
    <property type="term" value="F:ATP hydrolysis activity"/>
    <property type="evidence" value="ECO:0007669"/>
    <property type="project" value="InterPro"/>
</dbReference>
<feature type="domain" description="ABC transmembrane type-1" evidence="14">
    <location>
        <begin position="422"/>
        <end position="700"/>
    </location>
</feature>
<dbReference type="InterPro" id="IPR036640">
    <property type="entry name" value="ABC1_TM_sf"/>
</dbReference>
<feature type="transmembrane region" description="Helical" evidence="12">
    <location>
        <begin position="54"/>
        <end position="72"/>
    </location>
</feature>
<dbReference type="InterPro" id="IPR003593">
    <property type="entry name" value="AAA+_ATPase"/>
</dbReference>
<dbReference type="EMBL" id="MDYP01000026">
    <property type="protein sequence ID" value="OQE05255.1"/>
    <property type="molecule type" value="Genomic_DNA"/>
</dbReference>
<feature type="transmembrane region" description="Helical" evidence="12">
    <location>
        <begin position="1042"/>
        <end position="1065"/>
    </location>
</feature>
<dbReference type="CDD" id="cd18580">
    <property type="entry name" value="ABC_6TM_ABCC_D2"/>
    <property type="match status" value="1"/>
</dbReference>
<dbReference type="Pfam" id="PF00664">
    <property type="entry name" value="ABC_membrane"/>
    <property type="match status" value="3"/>
</dbReference>
<feature type="transmembrane region" description="Helical" evidence="12">
    <location>
        <begin position="672"/>
        <end position="692"/>
    </location>
</feature>
<dbReference type="InterPro" id="IPR027417">
    <property type="entry name" value="P-loop_NTPase"/>
</dbReference>
<evidence type="ECO:0000256" key="2">
    <source>
        <dbReference type="ARBA" id="ARBA00009726"/>
    </source>
</evidence>
<dbReference type="InterPro" id="IPR044746">
    <property type="entry name" value="ABCC_6TM_D1"/>
</dbReference>
<gene>
    <name evidence="15" type="ORF">PENVUL_c026G06389</name>
</gene>
<dbReference type="InterPro" id="IPR003439">
    <property type="entry name" value="ABC_transporter-like_ATP-bd"/>
</dbReference>
<evidence type="ECO:0000313" key="16">
    <source>
        <dbReference type="Proteomes" id="UP000191518"/>
    </source>
</evidence>
<evidence type="ECO:0000256" key="6">
    <source>
        <dbReference type="ARBA" id="ARBA00022741"/>
    </source>
</evidence>
<dbReference type="PROSITE" id="PS00211">
    <property type="entry name" value="ABC_TRANSPORTER_1"/>
    <property type="match status" value="1"/>
</dbReference>
<organism evidence="15 16">
    <name type="scientific">Penicillium vulpinum</name>
    <dbReference type="NCBI Taxonomy" id="29845"/>
    <lineage>
        <taxon>Eukaryota</taxon>
        <taxon>Fungi</taxon>
        <taxon>Dikarya</taxon>
        <taxon>Ascomycota</taxon>
        <taxon>Pezizomycotina</taxon>
        <taxon>Eurotiomycetes</taxon>
        <taxon>Eurotiomycetidae</taxon>
        <taxon>Eurotiales</taxon>
        <taxon>Aspergillaceae</taxon>
        <taxon>Penicillium</taxon>
    </lineage>
</organism>
<feature type="transmembrane region" description="Helical" evidence="12">
    <location>
        <begin position="121"/>
        <end position="138"/>
    </location>
</feature>
<feature type="transmembrane region" description="Helical" evidence="12">
    <location>
        <begin position="634"/>
        <end position="660"/>
    </location>
</feature>
<dbReference type="FunFam" id="1.20.1560.10:FF:000055">
    <property type="entry name" value="ABC multidrug transporter (Eurofung)"/>
    <property type="match status" value="1"/>
</dbReference>
<feature type="compositionally biased region" description="Basic and acidic residues" evidence="11">
    <location>
        <begin position="1007"/>
        <end position="1020"/>
    </location>
</feature>
<name>A0A1V6RTZ8_9EURO</name>
<feature type="transmembrane region" description="Helical" evidence="12">
    <location>
        <begin position="529"/>
        <end position="545"/>
    </location>
</feature>
<evidence type="ECO:0000256" key="1">
    <source>
        <dbReference type="ARBA" id="ARBA00004651"/>
    </source>
</evidence>
<dbReference type="SUPFAM" id="SSF52540">
    <property type="entry name" value="P-loop containing nucleoside triphosphate hydrolases"/>
    <property type="match status" value="2"/>
</dbReference>
<dbReference type="STRING" id="29845.A0A1V6RTZ8"/>
<feature type="transmembrane region" description="Helical" evidence="12">
    <location>
        <begin position="1178"/>
        <end position="1197"/>
    </location>
</feature>
<dbReference type="GO" id="GO:0005886">
    <property type="term" value="C:plasma membrane"/>
    <property type="evidence" value="ECO:0007669"/>
    <property type="project" value="UniProtKB-SubCell"/>
</dbReference>
<evidence type="ECO:0000256" key="10">
    <source>
        <dbReference type="ARBA" id="ARBA00023180"/>
    </source>
</evidence>
<feature type="transmembrane region" description="Helical" evidence="12">
    <location>
        <begin position="250"/>
        <end position="267"/>
    </location>
</feature>
<dbReference type="CDD" id="cd03244">
    <property type="entry name" value="ABCC_MRP_domain2"/>
    <property type="match status" value="1"/>
</dbReference>
<dbReference type="PANTHER" id="PTHR24223">
    <property type="entry name" value="ATP-BINDING CASSETTE SUB-FAMILY C"/>
    <property type="match status" value="1"/>
</dbReference>
<feature type="transmembrane region" description="Helical" evidence="12">
    <location>
        <begin position="306"/>
        <end position="323"/>
    </location>
</feature>
<dbReference type="CDD" id="cd18579">
    <property type="entry name" value="ABC_6TM_ABCC_D1"/>
    <property type="match status" value="1"/>
</dbReference>
<feature type="region of interest" description="Disordered" evidence="11">
    <location>
        <begin position="983"/>
        <end position="1020"/>
    </location>
</feature>
<evidence type="ECO:0000259" key="14">
    <source>
        <dbReference type="PROSITE" id="PS50929"/>
    </source>
</evidence>
<evidence type="ECO:0000256" key="12">
    <source>
        <dbReference type="SAM" id="Phobius"/>
    </source>
</evidence>
<dbReference type="InterPro" id="IPR017871">
    <property type="entry name" value="ABC_transporter-like_CS"/>
</dbReference>
<keyword evidence="5 12" id="KW-0812">Transmembrane</keyword>
<evidence type="ECO:0000256" key="8">
    <source>
        <dbReference type="ARBA" id="ARBA00022989"/>
    </source>
</evidence>
<feature type="transmembrane region" description="Helical" evidence="12">
    <location>
        <begin position="454"/>
        <end position="476"/>
    </location>
</feature>
<evidence type="ECO:0000256" key="5">
    <source>
        <dbReference type="ARBA" id="ARBA00022692"/>
    </source>
</evidence>
<evidence type="ECO:0000256" key="7">
    <source>
        <dbReference type="ARBA" id="ARBA00022840"/>
    </source>
</evidence>
<feature type="transmembrane region" description="Helical" evidence="12">
    <location>
        <begin position="181"/>
        <end position="199"/>
    </location>
</feature>
<feature type="domain" description="ABC transmembrane type-1" evidence="14">
    <location>
        <begin position="1046"/>
        <end position="1344"/>
    </location>
</feature>
<keyword evidence="7" id="KW-0067">ATP-binding</keyword>
<reference evidence="16" key="1">
    <citation type="journal article" date="2017" name="Nat. Microbiol.">
        <title>Global analysis of biosynthetic gene clusters reveals vast potential of secondary metabolite production in Penicillium species.</title>
        <authorList>
            <person name="Nielsen J.C."/>
            <person name="Grijseels S."/>
            <person name="Prigent S."/>
            <person name="Ji B."/>
            <person name="Dainat J."/>
            <person name="Nielsen K.F."/>
            <person name="Frisvad J.C."/>
            <person name="Workman M."/>
            <person name="Nielsen J."/>
        </authorList>
    </citation>
    <scope>NUCLEOTIDE SEQUENCE [LARGE SCALE GENOMIC DNA]</scope>
    <source>
        <strain evidence="16">IBT 29486</strain>
    </source>
</reference>
<feature type="transmembrane region" description="Helical" evidence="12">
    <location>
        <begin position="279"/>
        <end position="300"/>
    </location>
</feature>
<feature type="domain" description="ABC transporter" evidence="13">
    <location>
        <begin position="1378"/>
        <end position="1609"/>
    </location>
</feature>
<feature type="transmembrane region" description="Helical" evidence="12">
    <location>
        <begin position="409"/>
        <end position="434"/>
    </location>
</feature>
<evidence type="ECO:0000256" key="3">
    <source>
        <dbReference type="ARBA" id="ARBA00022448"/>
    </source>
</evidence>
<keyword evidence="9 12" id="KW-0472">Membrane</keyword>
<evidence type="ECO:0000256" key="11">
    <source>
        <dbReference type="SAM" id="MobiDB-lite"/>
    </source>
</evidence>
<keyword evidence="10" id="KW-0325">Glycoprotein</keyword>
<dbReference type="Gene3D" id="3.40.50.300">
    <property type="entry name" value="P-loop containing nucleotide triphosphate hydrolases"/>
    <property type="match status" value="2"/>
</dbReference>
<dbReference type="Gene3D" id="1.20.1560.10">
    <property type="entry name" value="ABC transporter type 1, transmembrane domain"/>
    <property type="match status" value="2"/>
</dbReference>
<dbReference type="GO" id="GO:0005524">
    <property type="term" value="F:ATP binding"/>
    <property type="evidence" value="ECO:0007669"/>
    <property type="project" value="UniProtKB-KW"/>
</dbReference>
<evidence type="ECO:0000256" key="9">
    <source>
        <dbReference type="ARBA" id="ARBA00023136"/>
    </source>
</evidence>
<feature type="transmembrane region" description="Helical" evidence="12">
    <location>
        <begin position="1085"/>
        <end position="1107"/>
    </location>
</feature>
<keyword evidence="4" id="KW-1003">Cell membrane</keyword>
<evidence type="ECO:0000313" key="15">
    <source>
        <dbReference type="EMBL" id="OQE05255.1"/>
    </source>
</evidence>
<feature type="transmembrane region" description="Helical" evidence="12">
    <location>
        <begin position="551"/>
        <end position="572"/>
    </location>
</feature>